<feature type="transmembrane region" description="Helical" evidence="1">
    <location>
        <begin position="469"/>
        <end position="485"/>
    </location>
</feature>
<feature type="transmembrane region" description="Helical" evidence="1">
    <location>
        <begin position="164"/>
        <end position="180"/>
    </location>
</feature>
<protein>
    <submittedName>
        <fullName evidence="2">Uncharacterized protein</fullName>
    </submittedName>
</protein>
<name>A0A4R5YGV6_9MICO</name>
<feature type="transmembrane region" description="Helical" evidence="1">
    <location>
        <begin position="105"/>
        <end position="128"/>
    </location>
</feature>
<evidence type="ECO:0000313" key="2">
    <source>
        <dbReference type="EMBL" id="TDL44253.1"/>
    </source>
</evidence>
<accession>A0A4R5YGV6</accession>
<organism evidence="2 3">
    <name type="scientific">Microbacterium oleivorans</name>
    <dbReference type="NCBI Taxonomy" id="273677"/>
    <lineage>
        <taxon>Bacteria</taxon>
        <taxon>Bacillati</taxon>
        <taxon>Actinomycetota</taxon>
        <taxon>Actinomycetes</taxon>
        <taxon>Micrococcales</taxon>
        <taxon>Microbacteriaceae</taxon>
        <taxon>Microbacterium</taxon>
    </lineage>
</organism>
<keyword evidence="1" id="KW-1133">Transmembrane helix</keyword>
<feature type="transmembrane region" description="Helical" evidence="1">
    <location>
        <begin position="282"/>
        <end position="304"/>
    </location>
</feature>
<evidence type="ECO:0000313" key="3">
    <source>
        <dbReference type="Proteomes" id="UP000295633"/>
    </source>
</evidence>
<evidence type="ECO:0000256" key="1">
    <source>
        <dbReference type="SAM" id="Phobius"/>
    </source>
</evidence>
<feature type="transmembrane region" description="Helical" evidence="1">
    <location>
        <begin position="226"/>
        <end position="247"/>
    </location>
</feature>
<feature type="transmembrane region" description="Helical" evidence="1">
    <location>
        <begin position="380"/>
        <end position="400"/>
    </location>
</feature>
<feature type="transmembrane region" description="Helical" evidence="1">
    <location>
        <begin position="311"/>
        <end position="335"/>
    </location>
</feature>
<dbReference type="EMBL" id="SMZX01000002">
    <property type="protein sequence ID" value="TDL44253.1"/>
    <property type="molecule type" value="Genomic_DNA"/>
</dbReference>
<feature type="transmembrane region" description="Helical" evidence="1">
    <location>
        <begin position="134"/>
        <end position="152"/>
    </location>
</feature>
<dbReference type="Proteomes" id="UP000295633">
    <property type="component" value="Unassembled WGS sequence"/>
</dbReference>
<proteinExistence type="predicted"/>
<sequence length="617" mass="67299">MALETIAMPAAFTRRGEAGRSPAARPLFWRITALVIVAVCIALHWQVARSAIAPRTPWDENHVLQMARWISGDHNVTPMTGAGYYPGWSFIMAPIWWFTHDAGAVYFIAIVLGNAIAVATIIPLALAAKRLGVTFWQGVAIGGLAMCLPGRVVNADYVLSEKPLVFFMAWMLLAAVALWQQPTWGRMTLFSLSVTATFFVHARALTFVVVAAVWLVLFFRRNIGQALWGLVLLGAGFVAVRQIAAWIHEAVLLNKFSQGDNLISGLLSATPGDIVRVTATQIWAQFVGTAGLFGVGLLIIVIWAWREVRALHVGIGGFLVGLTLITVLISVASWADSPFLRPVPGVRFDASIYTRYLDPIATLIVVVALVALLRALSRPVIGAALGVTFATCAVVVFWVAPNVPTWGNLDGPANAAAILTWDRFFPTGQPFPLPLVPSFTNQNRFWLYASIFVVLSVASFLLLRTRPRILVVLGTVVIAGMSVAADPSQSRDYPARVTAAVQDAERVLPGDDLLQVDFDRSCRDSSLAVHQMTNWLPYWLSPRVVHLVQIAKGDKPDTPFVVTCDRWPEADSLGALAYDGGVDYIYRLWVLPGPVQDELKAKGRLLTPAELDAIHGE</sequence>
<keyword evidence="1" id="KW-0812">Transmembrane</keyword>
<feature type="transmembrane region" description="Helical" evidence="1">
    <location>
        <begin position="445"/>
        <end position="462"/>
    </location>
</feature>
<feature type="transmembrane region" description="Helical" evidence="1">
    <location>
        <begin position="200"/>
        <end position="219"/>
    </location>
</feature>
<reference evidence="2 3" key="1">
    <citation type="submission" date="2019-03" db="EMBL/GenBank/DDBJ databases">
        <title>Genome Sequencing and Assembly of Various Microbes Isolated from Partially Reclaimed Soil and Acid Mine Drainage (AMD) Site.</title>
        <authorList>
            <person name="Steinbock B."/>
            <person name="Bechtold R."/>
            <person name="Sevigny J.L."/>
            <person name="Thomas D."/>
            <person name="Cuthill L.R."/>
            <person name="Aveiro Johannsen E.J."/>
            <person name="Thomas K."/>
            <person name="Ghosh A."/>
        </authorList>
    </citation>
    <scope>NUCLEOTIDE SEQUENCE [LARGE SCALE GENOMIC DNA]</scope>
    <source>
        <strain evidence="2 3">F-B2</strain>
    </source>
</reference>
<feature type="transmembrane region" description="Helical" evidence="1">
    <location>
        <begin position="355"/>
        <end position="373"/>
    </location>
</feature>
<comment type="caution">
    <text evidence="2">The sequence shown here is derived from an EMBL/GenBank/DDBJ whole genome shotgun (WGS) entry which is preliminary data.</text>
</comment>
<gene>
    <name evidence="2" type="ORF">E2R54_13975</name>
</gene>
<feature type="transmembrane region" description="Helical" evidence="1">
    <location>
        <begin position="27"/>
        <end position="47"/>
    </location>
</feature>
<keyword evidence="1" id="KW-0472">Membrane</keyword>
<dbReference type="AlphaFoldDB" id="A0A4R5YGV6"/>
<feature type="transmembrane region" description="Helical" evidence="1">
    <location>
        <begin position="82"/>
        <end position="98"/>
    </location>
</feature>
<dbReference type="RefSeq" id="WP_133400165.1">
    <property type="nucleotide sequence ID" value="NZ_SMZX01000002.1"/>
</dbReference>